<feature type="compositionally biased region" description="Pro residues" evidence="1">
    <location>
        <begin position="286"/>
        <end position="295"/>
    </location>
</feature>
<dbReference type="EMBL" id="JARKIE010001424">
    <property type="protein sequence ID" value="KAJ7602191.1"/>
    <property type="molecule type" value="Genomic_DNA"/>
</dbReference>
<sequence length="322" mass="35503">MNLSDLSACVRVPRVQLSTSESLQTREAPTSVLAERYVWNQWTLDGLARAVRGSWSRNDAAPRLAITYPPHPIPSNRLPMPHAGELRARYKLLPLVPEGAFSISARSIRLAVLCFETIVFRRRHGPRVGVSGLGASFEERSSRVPGPPPTNRADPHPPSERARPTKLPFLLFSFDSTPRPAAAPLTSSRRSESDSTRIYPAQVRAAPVRRARRGGIWDALMLRTPTPHTLDACGAPTGMRTVFRRLCPTRLPVLRAPLGCRYGYEYGASKGARAILRPHLSASAPCPAPEPCPPPPDRHAPHLPPRTTTQPPPPPPRRQFVF</sequence>
<reference evidence="2" key="1">
    <citation type="submission" date="2023-03" db="EMBL/GenBank/DDBJ databases">
        <title>Massive genome expansion in bonnet fungi (Mycena s.s.) driven by repeated elements and novel gene families across ecological guilds.</title>
        <authorList>
            <consortium name="Lawrence Berkeley National Laboratory"/>
            <person name="Harder C.B."/>
            <person name="Miyauchi S."/>
            <person name="Viragh M."/>
            <person name="Kuo A."/>
            <person name="Thoen E."/>
            <person name="Andreopoulos B."/>
            <person name="Lu D."/>
            <person name="Skrede I."/>
            <person name="Drula E."/>
            <person name="Henrissat B."/>
            <person name="Morin E."/>
            <person name="Kohler A."/>
            <person name="Barry K."/>
            <person name="LaButti K."/>
            <person name="Morin E."/>
            <person name="Salamov A."/>
            <person name="Lipzen A."/>
            <person name="Mereny Z."/>
            <person name="Hegedus B."/>
            <person name="Baldrian P."/>
            <person name="Stursova M."/>
            <person name="Weitz H."/>
            <person name="Taylor A."/>
            <person name="Grigoriev I.V."/>
            <person name="Nagy L.G."/>
            <person name="Martin F."/>
            <person name="Kauserud H."/>
        </authorList>
    </citation>
    <scope>NUCLEOTIDE SEQUENCE</scope>
    <source>
        <strain evidence="2">CBHHK067</strain>
    </source>
</reference>
<gene>
    <name evidence="2" type="ORF">B0H17DRAFT_1222859</name>
</gene>
<name>A0AAD7AWQ8_MYCRO</name>
<feature type="region of interest" description="Disordered" evidence="1">
    <location>
        <begin position="178"/>
        <end position="197"/>
    </location>
</feature>
<protein>
    <submittedName>
        <fullName evidence="2">Uncharacterized protein</fullName>
    </submittedName>
</protein>
<comment type="caution">
    <text evidence="2">The sequence shown here is derived from an EMBL/GenBank/DDBJ whole genome shotgun (WGS) entry which is preliminary data.</text>
</comment>
<evidence type="ECO:0000256" key="1">
    <source>
        <dbReference type="SAM" id="MobiDB-lite"/>
    </source>
</evidence>
<accession>A0AAD7AWQ8</accession>
<feature type="region of interest" description="Disordered" evidence="1">
    <location>
        <begin position="283"/>
        <end position="322"/>
    </location>
</feature>
<feature type="region of interest" description="Disordered" evidence="1">
    <location>
        <begin position="131"/>
        <end position="162"/>
    </location>
</feature>
<proteinExistence type="predicted"/>
<dbReference type="AlphaFoldDB" id="A0AAD7AWQ8"/>
<feature type="compositionally biased region" description="Basic and acidic residues" evidence="1">
    <location>
        <begin position="153"/>
        <end position="162"/>
    </location>
</feature>
<keyword evidence="3" id="KW-1185">Reference proteome</keyword>
<evidence type="ECO:0000313" key="2">
    <source>
        <dbReference type="EMBL" id="KAJ7602191.1"/>
    </source>
</evidence>
<organism evidence="2 3">
    <name type="scientific">Mycena rosella</name>
    <name type="common">Pink bonnet</name>
    <name type="synonym">Agaricus rosellus</name>
    <dbReference type="NCBI Taxonomy" id="1033263"/>
    <lineage>
        <taxon>Eukaryota</taxon>
        <taxon>Fungi</taxon>
        <taxon>Dikarya</taxon>
        <taxon>Basidiomycota</taxon>
        <taxon>Agaricomycotina</taxon>
        <taxon>Agaricomycetes</taxon>
        <taxon>Agaricomycetidae</taxon>
        <taxon>Agaricales</taxon>
        <taxon>Marasmiineae</taxon>
        <taxon>Mycenaceae</taxon>
        <taxon>Mycena</taxon>
    </lineage>
</organism>
<evidence type="ECO:0000313" key="3">
    <source>
        <dbReference type="Proteomes" id="UP001221757"/>
    </source>
</evidence>
<feature type="compositionally biased region" description="Pro residues" evidence="1">
    <location>
        <begin position="310"/>
        <end position="322"/>
    </location>
</feature>
<dbReference type="Proteomes" id="UP001221757">
    <property type="component" value="Unassembled WGS sequence"/>
</dbReference>